<reference evidence="2" key="1">
    <citation type="submission" date="2016-09" db="EMBL/GenBank/DDBJ databases">
        <authorList>
            <person name="Varghese N."/>
            <person name="Submissions S."/>
        </authorList>
    </citation>
    <scope>NUCLEOTIDE SEQUENCE [LARGE SCALE GENOMIC DNA]</scope>
    <source>
        <strain evidence="2">ANC 3699</strain>
    </source>
</reference>
<name>A0A1G6KDE0_9GAMM</name>
<evidence type="ECO:0000313" key="2">
    <source>
        <dbReference type="Proteomes" id="UP000242317"/>
    </source>
</evidence>
<sequence length="131" mass="14876">MPSVIIEVRREYTPEQEVAIMDAVHHALVEHFKIPEKDKHIRLIAHLPHRFACPPQLEQAEYQTQITISAFSGRSIDAKRNLYQGIVQNLEILSIPKQCISILLQEIPLENWGIRGGQAACDVNLGFKVDV</sequence>
<dbReference type="RefSeq" id="WP_092618811.1">
    <property type="nucleotide sequence ID" value="NZ_FMYK01000004.1"/>
</dbReference>
<accession>A0A1G6KDE0</accession>
<dbReference type="PANTHER" id="PTHR38460:SF1">
    <property type="entry name" value="TAUTOMERASE YOLI-RELATED"/>
    <property type="match status" value="1"/>
</dbReference>
<dbReference type="OrthoDB" id="9804765at2"/>
<dbReference type="InterPro" id="IPR037479">
    <property type="entry name" value="Tauto_MSAD"/>
</dbReference>
<keyword evidence="1" id="KW-0670">Pyruvate</keyword>
<dbReference type="InterPro" id="IPR014347">
    <property type="entry name" value="Tautomerase/MIF_sf"/>
</dbReference>
<keyword evidence="2" id="KW-1185">Reference proteome</keyword>
<gene>
    <name evidence="1" type="ORF">SAMN05421749_10417</name>
</gene>
<dbReference type="SUPFAM" id="SSF55331">
    <property type="entry name" value="Tautomerase/MIF"/>
    <property type="match status" value="1"/>
</dbReference>
<dbReference type="Gene3D" id="3.30.429.10">
    <property type="entry name" value="Macrophage Migration Inhibitory Factor"/>
    <property type="match status" value="1"/>
</dbReference>
<dbReference type="Proteomes" id="UP000242317">
    <property type="component" value="Unassembled WGS sequence"/>
</dbReference>
<evidence type="ECO:0000313" key="1">
    <source>
        <dbReference type="EMBL" id="SDC28964.1"/>
    </source>
</evidence>
<organism evidence="1 2">
    <name type="scientific">Acinetobacter marinus</name>
    <dbReference type="NCBI Taxonomy" id="281375"/>
    <lineage>
        <taxon>Bacteria</taxon>
        <taxon>Pseudomonadati</taxon>
        <taxon>Pseudomonadota</taxon>
        <taxon>Gammaproteobacteria</taxon>
        <taxon>Moraxellales</taxon>
        <taxon>Moraxellaceae</taxon>
        <taxon>Acinetobacter</taxon>
    </lineage>
</organism>
<dbReference type="PANTHER" id="PTHR38460">
    <property type="entry name" value="TAUTOMERASE YOLI-RELATED"/>
    <property type="match status" value="1"/>
</dbReference>
<dbReference type="AlphaFoldDB" id="A0A1G6KDE0"/>
<dbReference type="Pfam" id="PF14552">
    <property type="entry name" value="Tautomerase_2"/>
    <property type="match status" value="1"/>
</dbReference>
<protein>
    <submittedName>
        <fullName evidence="1">Phenylpyruvate tautomerase PptA, 4-oxalocrotonate tautomerase family</fullName>
    </submittedName>
</protein>
<dbReference type="EMBL" id="FMYK01000004">
    <property type="protein sequence ID" value="SDC28964.1"/>
    <property type="molecule type" value="Genomic_DNA"/>
</dbReference>
<proteinExistence type="predicted"/>